<protein>
    <recommendedName>
        <fullName evidence="12 13">Protein translocase subunit SecA</fullName>
        <ecNumber evidence="12">7.4.2.8</ecNumber>
    </recommendedName>
</protein>
<keyword evidence="11 12" id="KW-0472">Membrane</keyword>
<dbReference type="RefSeq" id="WP_204709425.1">
    <property type="nucleotide sequence ID" value="NZ_JBHSZV010000027.1"/>
</dbReference>
<dbReference type="InterPro" id="IPR030908">
    <property type="entry name" value="SecA2_Bac_anthr"/>
</dbReference>
<dbReference type="InterPro" id="IPR011116">
    <property type="entry name" value="SecA_Wing/Scaffold"/>
</dbReference>
<dbReference type="InterPro" id="IPR011115">
    <property type="entry name" value="SecA_DEAD"/>
</dbReference>
<accession>A0ABW2EMJ5</accession>
<dbReference type="Gene3D" id="3.40.50.300">
    <property type="entry name" value="P-loop containing nucleotide triphosphate hydrolases"/>
    <property type="match status" value="3"/>
</dbReference>
<keyword evidence="18" id="KW-1185">Reference proteome</keyword>
<evidence type="ECO:0000256" key="1">
    <source>
        <dbReference type="ARBA" id="ARBA00004170"/>
    </source>
</evidence>
<dbReference type="Gene3D" id="1.10.3060.10">
    <property type="entry name" value="Helical scaffold and wing domains of SecA"/>
    <property type="match status" value="1"/>
</dbReference>
<keyword evidence="10 12" id="KW-0811">Translocation</keyword>
<dbReference type="SUPFAM" id="SSF81886">
    <property type="entry name" value="Helical scaffold and wing domains of SecA"/>
    <property type="match status" value="1"/>
</dbReference>
<dbReference type="Pfam" id="PF01043">
    <property type="entry name" value="SecA_PP_bind"/>
    <property type="match status" value="1"/>
</dbReference>
<comment type="subunit">
    <text evidence="12">Monomer and homodimer. Part of the essential Sec protein translocation apparatus which comprises SecA, SecYEG and auxiliary proteins SecDF. Other proteins may also be involved.</text>
</comment>
<keyword evidence="6 12" id="KW-0547">Nucleotide-binding</keyword>
<dbReference type="InterPro" id="IPR014001">
    <property type="entry name" value="Helicase_ATP-bd"/>
</dbReference>
<dbReference type="EC" id="7.4.2.8" evidence="12"/>
<keyword evidence="8 12" id="KW-0653">Protein transport</keyword>
<dbReference type="NCBIfam" id="TIGR00963">
    <property type="entry name" value="secA"/>
    <property type="match status" value="1"/>
</dbReference>
<keyword evidence="5 12" id="KW-0963">Cytoplasm</keyword>
<evidence type="ECO:0000256" key="11">
    <source>
        <dbReference type="ARBA" id="ARBA00023136"/>
    </source>
</evidence>
<feature type="binding site" evidence="12">
    <location>
        <position position="86"/>
    </location>
    <ligand>
        <name>ATP</name>
        <dbReference type="ChEBI" id="CHEBI:30616"/>
    </ligand>
</feature>
<dbReference type="Gene3D" id="3.90.1440.10">
    <property type="entry name" value="SecA, preprotein cross-linking domain"/>
    <property type="match status" value="1"/>
</dbReference>
<keyword evidence="3 12" id="KW-0813">Transport</keyword>
<reference evidence="18" key="1">
    <citation type="journal article" date="2019" name="Int. J. Syst. Evol. Microbiol.">
        <title>The Global Catalogue of Microorganisms (GCM) 10K type strain sequencing project: providing services to taxonomists for standard genome sequencing and annotation.</title>
        <authorList>
            <consortium name="The Broad Institute Genomics Platform"/>
            <consortium name="The Broad Institute Genome Sequencing Center for Infectious Disease"/>
            <person name="Wu L."/>
            <person name="Ma J."/>
        </authorList>
    </citation>
    <scope>NUCLEOTIDE SEQUENCE [LARGE SCALE GENOMIC DNA]</scope>
    <source>
        <strain evidence="18">CGMCC 4.1621</strain>
    </source>
</reference>
<evidence type="ECO:0000259" key="14">
    <source>
        <dbReference type="PROSITE" id="PS51192"/>
    </source>
</evidence>
<dbReference type="InterPro" id="IPR044722">
    <property type="entry name" value="SecA_SF2_C"/>
</dbReference>
<dbReference type="InterPro" id="IPR020937">
    <property type="entry name" value="SecA_CS"/>
</dbReference>
<dbReference type="PROSITE" id="PS51192">
    <property type="entry name" value="HELICASE_ATP_BIND_1"/>
    <property type="match status" value="1"/>
</dbReference>
<dbReference type="CDD" id="cd17928">
    <property type="entry name" value="DEXDc_SecA"/>
    <property type="match status" value="1"/>
</dbReference>
<evidence type="ECO:0000256" key="10">
    <source>
        <dbReference type="ARBA" id="ARBA00023010"/>
    </source>
</evidence>
<evidence type="ECO:0000256" key="8">
    <source>
        <dbReference type="ARBA" id="ARBA00022927"/>
    </source>
</evidence>
<dbReference type="InterPro" id="IPR036670">
    <property type="entry name" value="SecA_X-link_sf"/>
</dbReference>
<dbReference type="NCBIfam" id="TIGR04397">
    <property type="entry name" value="SecA2_Bac_anthr"/>
    <property type="match status" value="1"/>
</dbReference>
<comment type="catalytic activity">
    <reaction evidence="12">
        <text>ATP + H2O + cellular proteinSide 1 = ADP + phosphate + cellular proteinSide 2.</text>
        <dbReference type="EC" id="7.4.2.8"/>
    </reaction>
</comment>
<evidence type="ECO:0000313" key="18">
    <source>
        <dbReference type="Proteomes" id="UP001596410"/>
    </source>
</evidence>
<dbReference type="Pfam" id="PF21090">
    <property type="entry name" value="P-loop_SecA"/>
    <property type="match status" value="2"/>
</dbReference>
<feature type="binding site" evidence="12">
    <location>
        <position position="493"/>
    </location>
    <ligand>
        <name>ATP</name>
        <dbReference type="ChEBI" id="CHEBI:30616"/>
    </ligand>
</feature>
<dbReference type="InterPro" id="IPR027417">
    <property type="entry name" value="P-loop_NTPase"/>
</dbReference>
<name>A0ABW2EMJ5_9BACI</name>
<evidence type="ECO:0000256" key="13">
    <source>
        <dbReference type="RuleBase" id="RU003874"/>
    </source>
</evidence>
<evidence type="ECO:0000256" key="12">
    <source>
        <dbReference type="HAMAP-Rule" id="MF_01382"/>
    </source>
</evidence>
<comment type="subcellular location">
    <subcellularLocation>
        <location evidence="12">Cell membrane</location>
        <topology evidence="12">Peripheral membrane protein</topology>
        <orientation evidence="12">Cytoplasmic side</orientation>
    </subcellularLocation>
    <subcellularLocation>
        <location evidence="12">Cytoplasm</location>
    </subcellularLocation>
    <subcellularLocation>
        <location evidence="1">Membrane</location>
        <topology evidence="1">Peripheral membrane protein</topology>
    </subcellularLocation>
    <text evidence="12">Distribution is 50-50.</text>
</comment>
<dbReference type="PROSITE" id="PS01312">
    <property type="entry name" value="SECA"/>
    <property type="match status" value="1"/>
</dbReference>
<comment type="function">
    <text evidence="12">Part of the Sec protein translocase complex. Interacts with the SecYEG preprotein conducting channel. Has a central role in coupling the hydrolysis of ATP to the transfer of proteins into and across the cell membrane, serving as an ATP-driven molecular motor driving the stepwise translocation of polypeptide chains across the membrane.</text>
</comment>
<evidence type="ECO:0000259" key="15">
    <source>
        <dbReference type="PROSITE" id="PS51194"/>
    </source>
</evidence>
<evidence type="ECO:0000256" key="7">
    <source>
        <dbReference type="ARBA" id="ARBA00022840"/>
    </source>
</evidence>
<keyword evidence="4 12" id="KW-1003">Cell membrane</keyword>
<dbReference type="HAMAP" id="MF_01382">
    <property type="entry name" value="SecA"/>
    <property type="match status" value="1"/>
</dbReference>
<dbReference type="PANTHER" id="PTHR30612">
    <property type="entry name" value="SECA INNER MEMBRANE COMPONENT OF SEC PROTEIN SECRETION SYSTEM"/>
    <property type="match status" value="1"/>
</dbReference>
<dbReference type="EMBL" id="JBHSZV010000027">
    <property type="protein sequence ID" value="MFC7062452.1"/>
    <property type="molecule type" value="Genomic_DNA"/>
</dbReference>
<dbReference type="InterPro" id="IPR036266">
    <property type="entry name" value="SecA_Wing/Scaffold_sf"/>
</dbReference>
<keyword evidence="9 12" id="KW-1278">Translocase</keyword>
<sequence>MIDSIKKIFPEKSERQLKKYYKTVTSINTIETSLSELSDEQLQLKTEEFKNALTNGKSVYDIRNEAFAVVREAAKRVLGMRHFDVQLIGGLVLTDGDISEMATGEGKTLVATLASYLIALEGKGVHVITVNEYLAKRDFETMGPLHQFLGLAVGLNIPNISNAQKKQAYQADITYGIGTEFGFDFLRDNMVRDLSQIVQRPYHYAIIDEVDSVLIDEAKTPLIIAGKMMASANLHKVGATVAKSFKEDSDFQFDRESKTVSLTDDGVTKIERAFGIDNLFDLEHQTLYHYMIQSVRAHVLFERDVDYIIDENEIKLIDMFTGRLMEGRTMSDGLHQAIEAKEGLEITEENKSQASVTIQNYFRMYPKLSGMTGTAKTEEKEFQSVYGMDVIQVPTNKPIAREDRPDKVFMTKENKYAEVVRETKETHATGQPVLIGTTSILQSDKIAQYLDEAGLTYELLNAKSVEQEIKLISLAGQKDNITIATNMAGRGTDIVLGEGVAELGGLHVVGTERHEARRIDNQLKGRSGRQGDPGSSQFIISIEDDMIDRFAKSERERKMKSLKTNSSGKILNTDIHKFIDTVQKISEGSNYNIREFTLKLDDVVNDQRQVVYELRDLLLKEQDVISILSPMIDGYFDQLIEKHCTETIVPENWPLDIIQSELRRVAPHIEVNVAEKKFETTEELRTYVQAVAKAYQEELKHWTNHNLLQKLITEGSLSVLDSLWIKHLEAMTRLKEGVGIRQYQQEDPLRLYQNDGYSIFEHTFFQIKKEMLYQMAKQLKPLMDRELEKEKQAAEENSHV</sequence>
<dbReference type="PROSITE" id="PS51196">
    <property type="entry name" value="SECA_MOTOR_DEAD"/>
    <property type="match status" value="1"/>
</dbReference>
<dbReference type="InterPro" id="IPR001650">
    <property type="entry name" value="Helicase_C-like"/>
</dbReference>
<dbReference type="InterPro" id="IPR014018">
    <property type="entry name" value="SecA_motor_DEAD"/>
</dbReference>
<feature type="domain" description="Helicase C-terminal" evidence="15">
    <location>
        <begin position="411"/>
        <end position="586"/>
    </location>
</feature>
<feature type="domain" description="Helicase ATP-binding" evidence="14">
    <location>
        <begin position="88"/>
        <end position="252"/>
    </location>
</feature>
<evidence type="ECO:0000256" key="5">
    <source>
        <dbReference type="ARBA" id="ARBA00022490"/>
    </source>
</evidence>
<evidence type="ECO:0000313" key="17">
    <source>
        <dbReference type="EMBL" id="MFC7062452.1"/>
    </source>
</evidence>
<evidence type="ECO:0000256" key="6">
    <source>
        <dbReference type="ARBA" id="ARBA00022741"/>
    </source>
</evidence>
<feature type="binding site" evidence="12">
    <location>
        <begin position="104"/>
        <end position="108"/>
    </location>
    <ligand>
        <name>ATP</name>
        <dbReference type="ChEBI" id="CHEBI:30616"/>
    </ligand>
</feature>
<comment type="similarity">
    <text evidence="2 12 13">Belongs to the SecA family.</text>
</comment>
<dbReference type="Pfam" id="PF07517">
    <property type="entry name" value="SecA_DEAD"/>
    <property type="match status" value="1"/>
</dbReference>
<dbReference type="PROSITE" id="PS51194">
    <property type="entry name" value="HELICASE_CTER"/>
    <property type="match status" value="1"/>
</dbReference>
<evidence type="ECO:0000256" key="3">
    <source>
        <dbReference type="ARBA" id="ARBA00022448"/>
    </source>
</evidence>
<dbReference type="NCBIfam" id="NF006630">
    <property type="entry name" value="PRK09200.1"/>
    <property type="match status" value="1"/>
</dbReference>
<keyword evidence="7 12" id="KW-0067">ATP-binding</keyword>
<dbReference type="InterPro" id="IPR011130">
    <property type="entry name" value="SecA_preprotein_X-link_dom"/>
</dbReference>
<dbReference type="SMART" id="SM00957">
    <property type="entry name" value="SecA_DEAD"/>
    <property type="match status" value="1"/>
</dbReference>
<dbReference type="Proteomes" id="UP001596410">
    <property type="component" value="Unassembled WGS sequence"/>
</dbReference>
<dbReference type="InterPro" id="IPR000185">
    <property type="entry name" value="SecA"/>
</dbReference>
<dbReference type="SMART" id="SM00958">
    <property type="entry name" value="SecA_PP_bind"/>
    <property type="match status" value="1"/>
</dbReference>
<dbReference type="PANTHER" id="PTHR30612:SF0">
    <property type="entry name" value="CHLOROPLAST PROTEIN-TRANSPORTING ATPASE"/>
    <property type="match status" value="1"/>
</dbReference>
<dbReference type="SUPFAM" id="SSF81767">
    <property type="entry name" value="Pre-protein crosslinking domain of SecA"/>
    <property type="match status" value="1"/>
</dbReference>
<feature type="domain" description="SecA family profile" evidence="16">
    <location>
        <begin position="2"/>
        <end position="571"/>
    </location>
</feature>
<dbReference type="CDD" id="cd18803">
    <property type="entry name" value="SF2_C_secA"/>
    <property type="match status" value="1"/>
</dbReference>
<evidence type="ECO:0000256" key="4">
    <source>
        <dbReference type="ARBA" id="ARBA00022475"/>
    </source>
</evidence>
<organism evidence="17 18">
    <name type="scientific">Halobacillus seohaensis</name>
    <dbReference type="NCBI Taxonomy" id="447421"/>
    <lineage>
        <taxon>Bacteria</taxon>
        <taxon>Bacillati</taxon>
        <taxon>Bacillota</taxon>
        <taxon>Bacilli</taxon>
        <taxon>Bacillales</taxon>
        <taxon>Bacillaceae</taxon>
        <taxon>Halobacillus</taxon>
    </lineage>
</organism>
<dbReference type="PRINTS" id="PR00906">
    <property type="entry name" value="SECA"/>
</dbReference>
<evidence type="ECO:0000256" key="2">
    <source>
        <dbReference type="ARBA" id="ARBA00007650"/>
    </source>
</evidence>
<gene>
    <name evidence="17" type="primary">secA2</name>
    <name evidence="12" type="synonym">secA</name>
    <name evidence="17" type="ORF">ACFQIC_11345</name>
</gene>
<proteinExistence type="inferred from homology"/>
<dbReference type="Pfam" id="PF07516">
    <property type="entry name" value="SecA_SW"/>
    <property type="match status" value="1"/>
</dbReference>
<dbReference type="SUPFAM" id="SSF52540">
    <property type="entry name" value="P-loop containing nucleoside triphosphate hydrolases"/>
    <property type="match status" value="2"/>
</dbReference>
<evidence type="ECO:0000259" key="16">
    <source>
        <dbReference type="PROSITE" id="PS51196"/>
    </source>
</evidence>
<evidence type="ECO:0000256" key="9">
    <source>
        <dbReference type="ARBA" id="ARBA00022967"/>
    </source>
</evidence>
<comment type="caution">
    <text evidence="17">The sequence shown here is derived from an EMBL/GenBank/DDBJ whole genome shotgun (WGS) entry which is preliminary data.</text>
</comment>